<dbReference type="PRINTS" id="PR00081">
    <property type="entry name" value="GDHRDH"/>
</dbReference>
<keyword evidence="5" id="KW-1185">Reference proteome</keyword>
<sequence length="345" mass="37755">MAALSFLYSQLFVTPPIPTHDFTEQTIIITGGNRGLGYEAARHILRLNAARVILAVRSISSGQTAKETLERDTKRWGAVDVYELDMASHASVQAFVMEMKTVNRLDAVLLNAGIFTQDFVLQDGYESTLAVNVVHTFLLAALLVPVLRRAAEAHGILPRLSIVASDRHVMNNLPEWKEENTFRVLNDPKRAKMSQRYPVSKLLQILLARAMAKRLADANGKPVIVVNSLTPGYTNSGLMNNAHGVTALAGALLAKAIARKTEVGSRTLVAAVSMGAESHGKYMNDSEIDGYVFLSVCVRCPANETRPALSPFVRSEDGAKAQEKMWKELLDILENRVAGISRVFG</sequence>
<comment type="caution">
    <text evidence="4">The sequence shown here is derived from an EMBL/GenBank/DDBJ whole genome shotgun (WGS) entry which is preliminary data.</text>
</comment>
<dbReference type="Pfam" id="PF00106">
    <property type="entry name" value="adh_short"/>
    <property type="match status" value="1"/>
</dbReference>
<evidence type="ECO:0000256" key="3">
    <source>
        <dbReference type="ARBA" id="ARBA00023002"/>
    </source>
</evidence>
<dbReference type="SUPFAM" id="SSF51735">
    <property type="entry name" value="NAD(P)-binding Rossmann-fold domains"/>
    <property type="match status" value="1"/>
</dbReference>
<evidence type="ECO:0008006" key="6">
    <source>
        <dbReference type="Google" id="ProtNLM"/>
    </source>
</evidence>
<organism evidence="4 5">
    <name type="scientific">Aspergillus keveii</name>
    <dbReference type="NCBI Taxonomy" id="714993"/>
    <lineage>
        <taxon>Eukaryota</taxon>
        <taxon>Fungi</taxon>
        <taxon>Dikarya</taxon>
        <taxon>Ascomycota</taxon>
        <taxon>Pezizomycotina</taxon>
        <taxon>Eurotiomycetes</taxon>
        <taxon>Eurotiomycetidae</taxon>
        <taxon>Eurotiales</taxon>
        <taxon>Aspergillaceae</taxon>
        <taxon>Aspergillus</taxon>
        <taxon>Aspergillus subgen. Nidulantes</taxon>
    </lineage>
</organism>
<dbReference type="InterPro" id="IPR002347">
    <property type="entry name" value="SDR_fam"/>
</dbReference>
<keyword evidence="2" id="KW-0521">NADP</keyword>
<evidence type="ECO:0000256" key="1">
    <source>
        <dbReference type="ARBA" id="ARBA00006484"/>
    </source>
</evidence>
<dbReference type="InterPro" id="IPR036291">
    <property type="entry name" value="NAD(P)-bd_dom_sf"/>
</dbReference>
<protein>
    <recommendedName>
        <fullName evidence="6">Short-chain dehydrogenase</fullName>
    </recommendedName>
</protein>
<dbReference type="Proteomes" id="UP001610563">
    <property type="component" value="Unassembled WGS sequence"/>
</dbReference>
<dbReference type="PANTHER" id="PTHR24320">
    <property type="entry name" value="RETINOL DEHYDROGENASE"/>
    <property type="match status" value="1"/>
</dbReference>
<accession>A0ABR4GGQ4</accession>
<dbReference type="PANTHER" id="PTHR24320:SF252">
    <property type="entry name" value="DEHYDROGENASE_REDUCTASE FAMILY PROTEIN, PUTATIVE (AFU_ORTHOLOGUE AFUA_3G08550)-RELATED"/>
    <property type="match status" value="1"/>
</dbReference>
<evidence type="ECO:0000313" key="5">
    <source>
        <dbReference type="Proteomes" id="UP001610563"/>
    </source>
</evidence>
<reference evidence="4 5" key="1">
    <citation type="submission" date="2024-07" db="EMBL/GenBank/DDBJ databases">
        <title>Section-level genome sequencing and comparative genomics of Aspergillus sections Usti and Cavernicolus.</title>
        <authorList>
            <consortium name="Lawrence Berkeley National Laboratory"/>
            <person name="Nybo J.L."/>
            <person name="Vesth T.C."/>
            <person name="Theobald S."/>
            <person name="Frisvad J.C."/>
            <person name="Larsen T.O."/>
            <person name="Kjaerboelling I."/>
            <person name="Rothschild-Mancinelli K."/>
            <person name="Lyhne E.K."/>
            <person name="Kogle M.E."/>
            <person name="Barry K."/>
            <person name="Clum A."/>
            <person name="Na H."/>
            <person name="Ledsgaard L."/>
            <person name="Lin J."/>
            <person name="Lipzen A."/>
            <person name="Kuo A."/>
            <person name="Riley R."/>
            <person name="Mondo S."/>
            <person name="Labutti K."/>
            <person name="Haridas S."/>
            <person name="Pangalinan J."/>
            <person name="Salamov A.A."/>
            <person name="Simmons B.A."/>
            <person name="Magnuson J.K."/>
            <person name="Chen J."/>
            <person name="Drula E."/>
            <person name="Henrissat B."/>
            <person name="Wiebenga A."/>
            <person name="Lubbers R.J."/>
            <person name="Gomes A.C."/>
            <person name="Makela M.R."/>
            <person name="Stajich J."/>
            <person name="Grigoriev I.V."/>
            <person name="Mortensen U.H."/>
            <person name="De Vries R.P."/>
            <person name="Baker S.E."/>
            <person name="Andersen M.R."/>
        </authorList>
    </citation>
    <scope>NUCLEOTIDE SEQUENCE [LARGE SCALE GENOMIC DNA]</scope>
    <source>
        <strain evidence="4 5">CBS 209.92</strain>
    </source>
</reference>
<keyword evidence="3" id="KW-0560">Oxidoreductase</keyword>
<evidence type="ECO:0000313" key="4">
    <source>
        <dbReference type="EMBL" id="KAL2798198.1"/>
    </source>
</evidence>
<comment type="similarity">
    <text evidence="1">Belongs to the short-chain dehydrogenases/reductases (SDR) family.</text>
</comment>
<proteinExistence type="inferred from homology"/>
<dbReference type="Gene3D" id="3.40.50.720">
    <property type="entry name" value="NAD(P)-binding Rossmann-like Domain"/>
    <property type="match status" value="1"/>
</dbReference>
<name>A0ABR4GGQ4_9EURO</name>
<gene>
    <name evidence="4" type="ORF">BJX66DRAFT_347364</name>
</gene>
<dbReference type="EMBL" id="JBFTWV010000014">
    <property type="protein sequence ID" value="KAL2798198.1"/>
    <property type="molecule type" value="Genomic_DNA"/>
</dbReference>
<evidence type="ECO:0000256" key="2">
    <source>
        <dbReference type="ARBA" id="ARBA00022857"/>
    </source>
</evidence>